<organism evidence="1 2">
    <name type="scientific">Cyprinus carpio</name>
    <name type="common">Common carp</name>
    <dbReference type="NCBI Taxonomy" id="7962"/>
    <lineage>
        <taxon>Eukaryota</taxon>
        <taxon>Metazoa</taxon>
        <taxon>Chordata</taxon>
        <taxon>Craniata</taxon>
        <taxon>Vertebrata</taxon>
        <taxon>Euteleostomi</taxon>
        <taxon>Actinopterygii</taxon>
        <taxon>Neopterygii</taxon>
        <taxon>Teleostei</taxon>
        <taxon>Ostariophysi</taxon>
        <taxon>Cypriniformes</taxon>
        <taxon>Cyprinidae</taxon>
        <taxon>Cyprininae</taxon>
        <taxon>Cyprinus</taxon>
    </lineage>
</organism>
<dbReference type="Proteomes" id="UP000694701">
    <property type="component" value="Unplaced"/>
</dbReference>
<protein>
    <submittedName>
        <fullName evidence="1">Uncharacterized protein</fullName>
    </submittedName>
</protein>
<proteinExistence type="predicted"/>
<sequence>MKQEARRKRPTRKMELLNNINNISAELPYLFSCTIQRNIFIDYFLKSSFFSSSILEAHFIDNVQEKTLEEGFHLFPPPVFPVGELQS</sequence>
<evidence type="ECO:0000313" key="1">
    <source>
        <dbReference type="Ensembl" id="ENSCCRP00020070847.1"/>
    </source>
</evidence>
<dbReference type="Ensembl" id="ENSCCRT00020077829.1">
    <property type="protein sequence ID" value="ENSCCRP00020070847.1"/>
    <property type="gene ID" value="ENSCCRG00020033134.1"/>
</dbReference>
<dbReference type="AlphaFoldDB" id="A0A8C2HWD6"/>
<name>A0A8C2HWD6_CYPCA</name>
<evidence type="ECO:0000313" key="2">
    <source>
        <dbReference type="Proteomes" id="UP000694701"/>
    </source>
</evidence>
<reference evidence="1" key="1">
    <citation type="submission" date="2025-08" db="UniProtKB">
        <authorList>
            <consortium name="Ensembl"/>
        </authorList>
    </citation>
    <scope>IDENTIFICATION</scope>
</reference>
<accession>A0A8C2HWD6</accession>